<dbReference type="Pfam" id="PF17170">
    <property type="entry name" value="DUF5128"/>
    <property type="match status" value="1"/>
</dbReference>
<protein>
    <recommendedName>
        <fullName evidence="3">6-bladed beta-propeller</fullName>
    </recommendedName>
</protein>
<sequence length="405" mass="45868">MKRQAPFTKKSLYDLAFAALIFSVIQIVTSCHNSHETENSYNQIIKIDPSLASNYQISQVFKAVNFLALDNKNGFIGSIDKVLFKNGHYYVLDKDYTNGLYVFNENGAYVRKIGNEGDGPTDYGDINDFTIATIKGIEQVWMLDNANSYLSILKYDLQGKFLAKTKSTLIADFIDYLPSEHLIFSTSNQCNDTFCNDLFTTDLSLNVISKTHKPNKFYEQFWFEPNSPISITNSTTSALSYGQTNIVSVDPSTGKLENDLKIDFGEFGVPKDLLKKYFGSIEGFLIKAQNERLCYHMDNLFNNETSLFLSFKYGADQYYFLQNKASQSSLVIKNIVFDIGVELLLPINVVGTKDDTLLAFLDPQELLDVFEKYGDKINENESELQNLLSTITESSNPIIMKLSFH</sequence>
<dbReference type="Gene3D" id="2.120.10.30">
    <property type="entry name" value="TolB, C-terminal domain"/>
    <property type="match status" value="1"/>
</dbReference>
<dbReference type="OrthoDB" id="823219at2"/>
<dbReference type="EMBL" id="MDGQ01000002">
    <property type="protein sequence ID" value="OEK07456.1"/>
    <property type="molecule type" value="Genomic_DNA"/>
</dbReference>
<dbReference type="AlphaFoldDB" id="A0A1E5T7Y3"/>
<dbReference type="PROSITE" id="PS51257">
    <property type="entry name" value="PROKAR_LIPOPROTEIN"/>
    <property type="match status" value="1"/>
</dbReference>
<organism evidence="1 2">
    <name type="scientific">Roseivirga misakiensis</name>
    <dbReference type="NCBI Taxonomy" id="1563681"/>
    <lineage>
        <taxon>Bacteria</taxon>
        <taxon>Pseudomonadati</taxon>
        <taxon>Bacteroidota</taxon>
        <taxon>Cytophagia</taxon>
        <taxon>Cytophagales</taxon>
        <taxon>Roseivirgaceae</taxon>
        <taxon>Roseivirga</taxon>
    </lineage>
</organism>
<keyword evidence="2" id="KW-1185">Reference proteome</keyword>
<evidence type="ECO:0000313" key="2">
    <source>
        <dbReference type="Proteomes" id="UP000095552"/>
    </source>
</evidence>
<evidence type="ECO:0000313" key="1">
    <source>
        <dbReference type="EMBL" id="OEK07456.1"/>
    </source>
</evidence>
<evidence type="ECO:0008006" key="3">
    <source>
        <dbReference type="Google" id="ProtNLM"/>
    </source>
</evidence>
<dbReference type="RefSeq" id="WP_069833439.1">
    <property type="nucleotide sequence ID" value="NZ_MDGQ01000002.1"/>
</dbReference>
<dbReference type="Proteomes" id="UP000095552">
    <property type="component" value="Unassembled WGS sequence"/>
</dbReference>
<dbReference type="InterPro" id="IPR011042">
    <property type="entry name" value="6-blade_b-propeller_TolB-like"/>
</dbReference>
<reference evidence="1 2" key="1">
    <citation type="submission" date="2016-08" db="EMBL/GenBank/DDBJ databases">
        <title>Draft genome of Fabibacter sp. strain SK-8.</title>
        <authorList>
            <person name="Wong S.-K."/>
            <person name="Hamasaki K."/>
            <person name="Yoshizawa S."/>
        </authorList>
    </citation>
    <scope>NUCLEOTIDE SEQUENCE [LARGE SCALE GENOMIC DNA]</scope>
    <source>
        <strain evidence="1 2">SK-8</strain>
    </source>
</reference>
<accession>A0A1E5T7Y3</accession>
<name>A0A1E5T7Y3_9BACT</name>
<proteinExistence type="predicted"/>
<comment type="caution">
    <text evidence="1">The sequence shown here is derived from an EMBL/GenBank/DDBJ whole genome shotgun (WGS) entry which is preliminary data.</text>
</comment>
<dbReference type="STRING" id="1563681.BFP71_00160"/>
<gene>
    <name evidence="1" type="ORF">BFP71_00160</name>
</gene>